<dbReference type="GO" id="GO:0051301">
    <property type="term" value="P:cell division"/>
    <property type="evidence" value="ECO:0007669"/>
    <property type="project" value="UniProtKB-KW"/>
</dbReference>
<keyword evidence="6 14" id="KW-0547">Nucleotide-binding</keyword>
<dbReference type="PANTHER" id="PTHR45674:SF4">
    <property type="entry name" value="DNA LIGASE 1"/>
    <property type="match status" value="1"/>
</dbReference>
<evidence type="ECO:0000256" key="6">
    <source>
        <dbReference type="ARBA" id="ARBA00022741"/>
    </source>
</evidence>
<dbReference type="Pfam" id="PF04679">
    <property type="entry name" value="DNA_ligase_A_C"/>
    <property type="match status" value="1"/>
</dbReference>
<keyword evidence="11 14" id="KW-0234">DNA repair</keyword>
<evidence type="ECO:0000256" key="1">
    <source>
        <dbReference type="ARBA" id="ARBA00007572"/>
    </source>
</evidence>
<dbReference type="PANTHER" id="PTHR45674">
    <property type="entry name" value="DNA LIGASE 1/3 FAMILY MEMBER"/>
    <property type="match status" value="1"/>
</dbReference>
<accession>M1E7B6</accession>
<feature type="binding site" evidence="14">
    <location>
        <position position="274"/>
    </location>
    <ligand>
        <name>ATP</name>
        <dbReference type="ChEBI" id="CHEBI:30616"/>
    </ligand>
</feature>
<feature type="binding site" evidence="14">
    <location>
        <position position="419"/>
    </location>
    <ligand>
        <name>ATP</name>
        <dbReference type="ChEBI" id="CHEBI:30616"/>
    </ligand>
</feature>
<dbReference type="Proteomes" id="UP000011765">
    <property type="component" value="Chromosome"/>
</dbReference>
<comment type="function">
    <text evidence="14">DNA ligase that seals nicks in double-stranded DNA during DNA replication, DNA recombination and DNA repair.</text>
</comment>
<evidence type="ECO:0000256" key="2">
    <source>
        <dbReference type="ARBA" id="ARBA00022598"/>
    </source>
</evidence>
<dbReference type="SUPFAM" id="SSF117018">
    <property type="entry name" value="ATP-dependent DNA ligase DNA-binding domain"/>
    <property type="match status" value="1"/>
</dbReference>
<evidence type="ECO:0000256" key="10">
    <source>
        <dbReference type="ARBA" id="ARBA00023172"/>
    </source>
</evidence>
<dbReference type="InterPro" id="IPR012308">
    <property type="entry name" value="DNA_ligase_ATP-dep_N"/>
</dbReference>
<proteinExistence type="inferred from homology"/>
<evidence type="ECO:0000256" key="13">
    <source>
        <dbReference type="ARBA" id="ARBA00034003"/>
    </source>
</evidence>
<evidence type="ECO:0000256" key="15">
    <source>
        <dbReference type="RuleBase" id="RU000617"/>
    </source>
</evidence>
<dbReference type="InterPro" id="IPR022865">
    <property type="entry name" value="DNA_ligae_ATP-dep_bac/arc"/>
</dbReference>
<feature type="binding site" evidence="14">
    <location>
        <position position="304"/>
    </location>
    <ligand>
        <name>ATP</name>
        <dbReference type="ChEBI" id="CHEBI:30616"/>
    </ligand>
</feature>
<feature type="binding site" evidence="14">
    <location>
        <position position="252"/>
    </location>
    <ligand>
        <name>ATP</name>
        <dbReference type="ChEBI" id="CHEBI:30616"/>
    </ligand>
</feature>
<dbReference type="CDD" id="cd07969">
    <property type="entry name" value="OBF_DNA_ligase_I"/>
    <property type="match status" value="1"/>
</dbReference>
<evidence type="ECO:0000256" key="9">
    <source>
        <dbReference type="ARBA" id="ARBA00022842"/>
    </source>
</evidence>
<gene>
    <name evidence="14" type="primary">lig</name>
    <name evidence="18" type="ORF">Thena_0261</name>
</gene>
<feature type="binding site" evidence="14">
    <location>
        <position position="425"/>
    </location>
    <ligand>
        <name>ATP</name>
        <dbReference type="ChEBI" id="CHEBI:30616"/>
    </ligand>
</feature>
<dbReference type="GO" id="GO:0003910">
    <property type="term" value="F:DNA ligase (ATP) activity"/>
    <property type="evidence" value="ECO:0007669"/>
    <property type="project" value="UniProtKB-UniRule"/>
</dbReference>
<evidence type="ECO:0000256" key="11">
    <source>
        <dbReference type="ARBA" id="ARBA00023204"/>
    </source>
</evidence>
<evidence type="ECO:0000256" key="16">
    <source>
        <dbReference type="RuleBase" id="RU004196"/>
    </source>
</evidence>
<dbReference type="STRING" id="747365.Thena_0261"/>
<dbReference type="OrthoDB" id="9802472at2"/>
<dbReference type="InterPro" id="IPR012309">
    <property type="entry name" value="DNA_ligase_ATP-dep_C"/>
</dbReference>
<dbReference type="AlphaFoldDB" id="M1E7B6"/>
<comment type="similarity">
    <text evidence="1 14 16">Belongs to the ATP-dependent DNA ligase family.</text>
</comment>
<evidence type="ECO:0000256" key="7">
    <source>
        <dbReference type="ARBA" id="ARBA00022763"/>
    </source>
</evidence>
<dbReference type="CDD" id="cd07901">
    <property type="entry name" value="Adenylation_DNA_ligase_Arch_LigB"/>
    <property type="match status" value="1"/>
</dbReference>
<dbReference type="GO" id="GO:0046872">
    <property type="term" value="F:metal ion binding"/>
    <property type="evidence" value="ECO:0007669"/>
    <property type="project" value="UniProtKB-KW"/>
</dbReference>
<dbReference type="PROSITE" id="PS50160">
    <property type="entry name" value="DNA_LIGASE_A3"/>
    <property type="match status" value="1"/>
</dbReference>
<dbReference type="Gene3D" id="2.40.50.140">
    <property type="entry name" value="Nucleic acid-binding proteins"/>
    <property type="match status" value="1"/>
</dbReference>
<dbReference type="Gene3D" id="1.10.3260.10">
    <property type="entry name" value="DNA ligase, ATP-dependent, N-terminal domain"/>
    <property type="match status" value="1"/>
</dbReference>
<evidence type="ECO:0000256" key="4">
    <source>
        <dbReference type="ARBA" id="ARBA00022705"/>
    </source>
</evidence>
<keyword evidence="3 14" id="KW-0132">Cell division</keyword>
<dbReference type="GO" id="GO:0006281">
    <property type="term" value="P:DNA repair"/>
    <property type="evidence" value="ECO:0007669"/>
    <property type="project" value="UniProtKB-UniRule"/>
</dbReference>
<keyword evidence="5 14" id="KW-0479">Metal-binding</keyword>
<keyword evidence="4 14" id="KW-0235">DNA replication</keyword>
<dbReference type="HOGENOM" id="CLU_005138_6_0_9"/>
<evidence type="ECO:0000313" key="18">
    <source>
        <dbReference type="EMBL" id="AEE13909.1"/>
    </source>
</evidence>
<dbReference type="SUPFAM" id="SSF50249">
    <property type="entry name" value="Nucleic acid-binding proteins"/>
    <property type="match status" value="1"/>
</dbReference>
<dbReference type="NCBIfam" id="TIGR00574">
    <property type="entry name" value="dnl1"/>
    <property type="match status" value="1"/>
</dbReference>
<dbReference type="Gene3D" id="3.30.470.30">
    <property type="entry name" value="DNA ligase/mRNA capping enzyme"/>
    <property type="match status" value="1"/>
</dbReference>
<dbReference type="InterPro" id="IPR050191">
    <property type="entry name" value="ATP-dep_DNA_ligase"/>
</dbReference>
<keyword evidence="10 14" id="KW-0233">DNA recombination</keyword>
<dbReference type="SUPFAM" id="SSF56091">
    <property type="entry name" value="DNA ligase/mRNA capping enzyme, catalytic domain"/>
    <property type="match status" value="1"/>
</dbReference>
<dbReference type="eggNOG" id="COG1793">
    <property type="taxonomic scope" value="Bacteria"/>
</dbReference>
<organism evidence="18 19">
    <name type="scientific">Thermodesulfobium narugense DSM 14796</name>
    <dbReference type="NCBI Taxonomy" id="747365"/>
    <lineage>
        <taxon>Bacteria</taxon>
        <taxon>Pseudomonadati</taxon>
        <taxon>Thermodesulfobiota</taxon>
        <taxon>Thermodesulfobiia</taxon>
        <taxon>Thermodesulfobiales</taxon>
        <taxon>Thermodesulfobiaceae</taxon>
        <taxon>Thermodesulfobium</taxon>
    </lineage>
</organism>
<dbReference type="PROSITE" id="PS00697">
    <property type="entry name" value="DNA_LIGASE_A1"/>
    <property type="match status" value="1"/>
</dbReference>
<dbReference type="PROSITE" id="PS00333">
    <property type="entry name" value="DNA_LIGASE_A2"/>
    <property type="match status" value="1"/>
</dbReference>
<comment type="cofactor">
    <cofactor evidence="14">
        <name>Mg(2+)</name>
        <dbReference type="ChEBI" id="CHEBI:18420"/>
    </cofactor>
</comment>
<protein>
    <recommendedName>
        <fullName evidence="14">Probable DNA ligase</fullName>
        <ecNumber evidence="14">6.5.1.1</ecNumber>
    </recommendedName>
    <alternativeName>
        <fullName evidence="14">Polydeoxyribonucleotide synthase [ATP]</fullName>
    </alternativeName>
</protein>
<comment type="catalytic activity">
    <reaction evidence="13 14 15">
        <text>ATP + (deoxyribonucleotide)n-3'-hydroxyl + 5'-phospho-(deoxyribonucleotide)m = (deoxyribonucleotide)n+m + AMP + diphosphate.</text>
        <dbReference type="EC" id="6.5.1.1"/>
    </reaction>
</comment>
<evidence type="ECO:0000256" key="14">
    <source>
        <dbReference type="HAMAP-Rule" id="MF_00407"/>
    </source>
</evidence>
<name>M1E7B6_9BACT</name>
<evidence type="ECO:0000256" key="3">
    <source>
        <dbReference type="ARBA" id="ARBA00022618"/>
    </source>
</evidence>
<evidence type="ECO:0000259" key="17">
    <source>
        <dbReference type="PROSITE" id="PS50160"/>
    </source>
</evidence>
<evidence type="ECO:0000256" key="5">
    <source>
        <dbReference type="ARBA" id="ARBA00022723"/>
    </source>
</evidence>
<feature type="binding site" evidence="14">
    <location>
        <position position="259"/>
    </location>
    <ligand>
        <name>ATP</name>
        <dbReference type="ChEBI" id="CHEBI:30616"/>
    </ligand>
</feature>
<dbReference type="GO" id="GO:0005524">
    <property type="term" value="F:ATP binding"/>
    <property type="evidence" value="ECO:0007669"/>
    <property type="project" value="UniProtKB-UniRule"/>
</dbReference>
<dbReference type="KEGG" id="tnr:Thena_0261"/>
<dbReference type="HAMAP" id="MF_00407">
    <property type="entry name" value="DNA_ligase"/>
    <property type="match status" value="1"/>
</dbReference>
<dbReference type="InterPro" id="IPR012310">
    <property type="entry name" value="DNA_ligase_ATP-dep_cent"/>
</dbReference>
<dbReference type="GO" id="GO:0003677">
    <property type="term" value="F:DNA binding"/>
    <property type="evidence" value="ECO:0007669"/>
    <property type="project" value="InterPro"/>
</dbReference>
<feature type="active site" description="N6-AMP-lysine intermediate" evidence="14">
    <location>
        <position position="254"/>
    </location>
</feature>
<dbReference type="InterPro" id="IPR000977">
    <property type="entry name" value="DNA_ligase_ATP-dep"/>
</dbReference>
<dbReference type="EMBL" id="CP002690">
    <property type="protein sequence ID" value="AEE13909.1"/>
    <property type="molecule type" value="Genomic_DNA"/>
</dbReference>
<dbReference type="GO" id="GO:0006273">
    <property type="term" value="P:lagging strand elongation"/>
    <property type="evidence" value="ECO:0007669"/>
    <property type="project" value="TreeGrafter"/>
</dbReference>
<dbReference type="Pfam" id="PF01068">
    <property type="entry name" value="DNA_ligase_A_M"/>
    <property type="match status" value="1"/>
</dbReference>
<dbReference type="Pfam" id="PF04675">
    <property type="entry name" value="DNA_ligase_A_N"/>
    <property type="match status" value="1"/>
</dbReference>
<dbReference type="InterPro" id="IPR016059">
    <property type="entry name" value="DNA_ligase_ATP-dep_CS"/>
</dbReference>
<feature type="domain" description="ATP-dependent DNA ligase family profile" evidence="17">
    <location>
        <begin position="343"/>
        <end position="453"/>
    </location>
</feature>
<dbReference type="GO" id="GO:0071897">
    <property type="term" value="P:DNA biosynthetic process"/>
    <property type="evidence" value="ECO:0007669"/>
    <property type="project" value="InterPro"/>
</dbReference>
<keyword evidence="7 14" id="KW-0227">DNA damage</keyword>
<evidence type="ECO:0000256" key="12">
    <source>
        <dbReference type="ARBA" id="ARBA00023306"/>
    </source>
</evidence>
<dbReference type="GO" id="GO:0006310">
    <property type="term" value="P:DNA recombination"/>
    <property type="evidence" value="ECO:0007669"/>
    <property type="project" value="UniProtKB-UniRule"/>
</dbReference>
<dbReference type="InterPro" id="IPR036599">
    <property type="entry name" value="DNA_ligase_N_sf"/>
</dbReference>
<evidence type="ECO:0000256" key="8">
    <source>
        <dbReference type="ARBA" id="ARBA00022840"/>
    </source>
</evidence>
<keyword evidence="2 14" id="KW-0436">Ligase</keyword>
<sequence length="624" mass="71214">MLKATNSLQSSFILLAQVFEKLEKETSRLRMMEILADYFENISPEDVKIAIYLLSGKTGPSFEAVDFGVGEKFVIESLLRIYGGFKVEIEDMYKELGDLGLVAKNIVKDKQSSLSLNEVFNYLKTIALTSGPSSQDKKIELLTEMLDRASSLEALYIVRIILGRLRLGAQDATVIEALSFARVKSKDLKPKIERCYNLTSDLGYVAYMLFKEGEEALDFVHAIVGNPIRMALAERMENPEEIFNKLGKCIVEPKYDGFRCQVHKIGDKVKIYSRNLEDNTHMFPEIVESTIKYCRAKNCIFEGEAISFDPKTLRFMPFQITVQRKRKHNILKVAAKFPLRLEVFDLLYKDDLDITSKPLFERKRLLNDTILKNDTIVISDSSEADSPERIKSLFEKYVSEGMEGIMIKRLDGVYQAGSRNFNWIKLKRSMKQSILSDTIDAVIMGYFYGKGQRIKLGIGSLLIGLYNPEMDCFETIAKLGSGFTEEEWVELLKNLEEIRTSFKPNNYISKINPDFWVKPKIVVEVEADEITVSPVHTVGRKELGNDSLNTLSSGSGFALRFPRAKRIRYDKSPFDSTTPNEIFEMFEISKNKKSKNVSENSVNLNTTKLLKKTKIKDKDKTLFD</sequence>
<evidence type="ECO:0000313" key="19">
    <source>
        <dbReference type="Proteomes" id="UP000011765"/>
    </source>
</evidence>
<reference evidence="18 19" key="1">
    <citation type="submission" date="2011-04" db="EMBL/GenBank/DDBJ databases">
        <title>The complete genome of Thermodesulfobium narugense DSM 14796.</title>
        <authorList>
            <consortium name="US DOE Joint Genome Institute (JGI-PGF)"/>
            <person name="Lucas S."/>
            <person name="Han J."/>
            <person name="Lapidus A."/>
            <person name="Bruce D."/>
            <person name="Goodwin L."/>
            <person name="Pitluck S."/>
            <person name="Peters L."/>
            <person name="Kyrpides N."/>
            <person name="Mavromatis K."/>
            <person name="Pagani I."/>
            <person name="Ivanova N."/>
            <person name="Ovchinnikova G."/>
            <person name="Zhang X."/>
            <person name="Saunders L."/>
            <person name="Detter J.C."/>
            <person name="Tapia R."/>
            <person name="Han C."/>
            <person name="Land M."/>
            <person name="Hauser L."/>
            <person name="Markowitz V."/>
            <person name="Cheng J.-F."/>
            <person name="Hugenholtz P."/>
            <person name="Woyke T."/>
            <person name="Wu D."/>
            <person name="Spring S."/>
            <person name="Schroeder M."/>
            <person name="Brambilla E."/>
            <person name="Klenk H.-P."/>
            <person name="Eisen J.A."/>
        </authorList>
    </citation>
    <scope>NUCLEOTIDE SEQUENCE [LARGE SCALE GENOMIC DNA]</scope>
    <source>
        <strain evidence="18 19">DSM 14796</strain>
    </source>
</reference>
<dbReference type="EC" id="6.5.1.1" evidence="14"/>
<keyword evidence="19" id="KW-1185">Reference proteome</keyword>
<keyword evidence="9 14" id="KW-0460">Magnesium</keyword>
<keyword evidence="8 14" id="KW-0067">ATP-binding</keyword>
<dbReference type="InterPro" id="IPR012340">
    <property type="entry name" value="NA-bd_OB-fold"/>
</dbReference>
<keyword evidence="12 14" id="KW-0131">Cell cycle</keyword>
<feature type="binding site" evidence="14">
    <location>
        <position position="344"/>
    </location>
    <ligand>
        <name>ATP</name>
        <dbReference type="ChEBI" id="CHEBI:30616"/>
    </ligand>
</feature>